<dbReference type="Gene3D" id="1.10.3210.10">
    <property type="entry name" value="Hypothetical protein af1432"/>
    <property type="match status" value="1"/>
</dbReference>
<dbReference type="EMBL" id="PGUY01000038">
    <property type="protein sequence ID" value="PLT29493.1"/>
    <property type="molecule type" value="Genomic_DNA"/>
</dbReference>
<organism evidence="2 3">
    <name type="scientific">Peribacillus deserti</name>
    <dbReference type="NCBI Taxonomy" id="673318"/>
    <lineage>
        <taxon>Bacteria</taxon>
        <taxon>Bacillati</taxon>
        <taxon>Bacillota</taxon>
        <taxon>Bacilli</taxon>
        <taxon>Bacillales</taxon>
        <taxon>Bacillaceae</taxon>
        <taxon>Peribacillus</taxon>
    </lineage>
</organism>
<evidence type="ECO:0000259" key="1">
    <source>
        <dbReference type="PROSITE" id="PS51832"/>
    </source>
</evidence>
<name>A0A2N5M5E5_9BACI</name>
<evidence type="ECO:0000313" key="3">
    <source>
        <dbReference type="Proteomes" id="UP000234748"/>
    </source>
</evidence>
<dbReference type="RefSeq" id="WP_101642552.1">
    <property type="nucleotide sequence ID" value="NZ_PGUY01000038.1"/>
</dbReference>
<dbReference type="SUPFAM" id="SSF109604">
    <property type="entry name" value="HD-domain/PDEase-like"/>
    <property type="match status" value="1"/>
</dbReference>
<dbReference type="Pfam" id="PF13487">
    <property type="entry name" value="HD_5"/>
    <property type="match status" value="1"/>
</dbReference>
<feature type="domain" description="HD-GYP" evidence="1">
    <location>
        <begin position="118"/>
        <end position="314"/>
    </location>
</feature>
<dbReference type="GO" id="GO:0016787">
    <property type="term" value="F:hydrolase activity"/>
    <property type="evidence" value="ECO:0007669"/>
    <property type="project" value="UniProtKB-KW"/>
</dbReference>
<sequence length="358" mass="40844">MRVKVDEILTGCILARDITGRTGRPIIRSKTVLNENHLEILKAFLVKEASIEKTMINGRLFEPMERIDEEFEDMGNVSSFTQHYLKVVQNYKVLFKSWQAGASFDVMKVRELFLPLLERMLKSKSEIFNLHHYSSKEDYLYHHAIASGLISGYIAKALHYDDGEIIQIALAGCLIDCGMAKIPASIIEKNSSLTSSEFEEIKKHPAYGLKMVQQSTFLRDGVKFAIAQHHERLDGSGYPVRNKEEKLHPFSKIVAVADVFHAMTSERVYRKKESPFKVLEMIRQDHFGKFDLAVVQTLLNGISTYLSGNMVKLSTGSIAKVLFIEQKTPTRPLVQFVNSGEIVNLEQKRQWYIDEVLN</sequence>
<keyword evidence="2" id="KW-0378">Hydrolase</keyword>
<evidence type="ECO:0000313" key="2">
    <source>
        <dbReference type="EMBL" id="PLT29493.1"/>
    </source>
</evidence>
<dbReference type="PANTHER" id="PTHR43155">
    <property type="entry name" value="CYCLIC DI-GMP PHOSPHODIESTERASE PA4108-RELATED"/>
    <property type="match status" value="1"/>
</dbReference>
<dbReference type="InterPro" id="IPR003607">
    <property type="entry name" value="HD/PDEase_dom"/>
</dbReference>
<accession>A0A2N5M5E5</accession>
<protein>
    <submittedName>
        <fullName evidence="2">Phosphohydrolase</fullName>
    </submittedName>
</protein>
<gene>
    <name evidence="2" type="ORF">CUU66_12245</name>
</gene>
<dbReference type="PANTHER" id="PTHR43155:SF2">
    <property type="entry name" value="CYCLIC DI-GMP PHOSPHODIESTERASE PA4108"/>
    <property type="match status" value="1"/>
</dbReference>
<dbReference type="InterPro" id="IPR037522">
    <property type="entry name" value="HD_GYP_dom"/>
</dbReference>
<dbReference type="Proteomes" id="UP000234748">
    <property type="component" value="Unassembled WGS sequence"/>
</dbReference>
<comment type="caution">
    <text evidence="2">The sequence shown here is derived from an EMBL/GenBank/DDBJ whole genome shotgun (WGS) entry which is preliminary data.</text>
</comment>
<reference evidence="2 3" key="1">
    <citation type="submission" date="2017-11" db="EMBL/GenBank/DDBJ databases">
        <title>Comparitive Functional Genomics of Dry Heat Resistant strains isolated from the Viking Spacecraft.</title>
        <authorList>
            <person name="Seuylemezian A."/>
            <person name="Cooper K."/>
            <person name="Vaishampayan P."/>
        </authorList>
    </citation>
    <scope>NUCLEOTIDE SEQUENCE [LARGE SCALE GENOMIC DNA]</scope>
    <source>
        <strain evidence="2 3">V1-29</strain>
    </source>
</reference>
<dbReference type="CDD" id="cd00077">
    <property type="entry name" value="HDc"/>
    <property type="match status" value="1"/>
</dbReference>
<proteinExistence type="predicted"/>
<dbReference type="OrthoDB" id="9759601at2"/>
<dbReference type="AlphaFoldDB" id="A0A2N5M5E5"/>
<dbReference type="SMART" id="SM00471">
    <property type="entry name" value="HDc"/>
    <property type="match status" value="1"/>
</dbReference>
<dbReference type="PROSITE" id="PS51832">
    <property type="entry name" value="HD_GYP"/>
    <property type="match status" value="1"/>
</dbReference>
<keyword evidence="3" id="KW-1185">Reference proteome</keyword>